<accession>A0A8S5UJ24</accession>
<reference evidence="1" key="1">
    <citation type="journal article" date="2021" name="Proc. Natl. Acad. Sci. U.S.A.">
        <title>A Catalog of Tens of Thousands of Viruses from Human Metagenomes Reveals Hidden Associations with Chronic Diseases.</title>
        <authorList>
            <person name="Tisza M.J."/>
            <person name="Buck C.B."/>
        </authorList>
    </citation>
    <scope>NUCLEOTIDE SEQUENCE</scope>
    <source>
        <strain evidence="1">CtTDf8</strain>
    </source>
</reference>
<dbReference type="EMBL" id="BK016093">
    <property type="protein sequence ID" value="DAF94480.1"/>
    <property type="molecule type" value="Genomic_DNA"/>
</dbReference>
<organism evidence="1">
    <name type="scientific">Siphoviridae sp. ctTDf8</name>
    <dbReference type="NCBI Taxonomy" id="2825517"/>
    <lineage>
        <taxon>Viruses</taxon>
        <taxon>Duplodnaviria</taxon>
        <taxon>Heunggongvirae</taxon>
        <taxon>Uroviricota</taxon>
        <taxon>Caudoviricetes</taxon>
    </lineage>
</organism>
<protein>
    <submittedName>
        <fullName evidence="1">Uncharacterized protein</fullName>
    </submittedName>
</protein>
<sequence length="35" mass="3991">MIFYKNPLTNPKNCDIIIMQGRNPERVTILADGVD</sequence>
<proteinExistence type="predicted"/>
<evidence type="ECO:0000313" key="1">
    <source>
        <dbReference type="EMBL" id="DAF94480.1"/>
    </source>
</evidence>
<name>A0A8S5UJ24_9CAUD</name>